<reference evidence="2 3" key="1">
    <citation type="submission" date="2012-08" db="EMBL/GenBank/DDBJ databases">
        <authorList>
            <person name="Gan P.H.P."/>
            <person name="Ikeda K."/>
            <person name="Irieda H."/>
            <person name="Narusaka M."/>
            <person name="O'Connell R.J."/>
            <person name="Narusaka Y."/>
            <person name="Takano Y."/>
            <person name="Kubo Y."/>
            <person name="Shirasu K."/>
        </authorList>
    </citation>
    <scope>NUCLEOTIDE SEQUENCE [LARGE SCALE GENOMIC DNA]</scope>
    <source>
        <strain evidence="2 3">Nara gc5</strain>
    </source>
</reference>
<reference evidence="2 3" key="2">
    <citation type="submission" date="2020-04" db="EMBL/GenBank/DDBJ databases">
        <title>Genome sequencing and assembly of multiple isolates from the Colletotrichum gloeosporioides species complex.</title>
        <authorList>
            <person name="Gan P."/>
            <person name="Shirasu K."/>
        </authorList>
    </citation>
    <scope>NUCLEOTIDE SEQUENCE [LARGE SCALE GENOMIC DNA]</scope>
    <source>
        <strain evidence="2 3">Nara gc5</strain>
    </source>
</reference>
<proteinExistence type="predicted"/>
<dbReference type="GeneID" id="43611838"/>
<evidence type="ECO:0000256" key="1">
    <source>
        <dbReference type="SAM" id="SignalP"/>
    </source>
</evidence>
<comment type="caution">
    <text evidence="2">The sequence shown here is derived from an EMBL/GenBank/DDBJ whole genome shotgun (WGS) entry which is preliminary data.</text>
</comment>
<dbReference type="EMBL" id="ANPB02000008">
    <property type="protein sequence ID" value="KAF4478245.1"/>
    <property type="molecule type" value="Genomic_DNA"/>
</dbReference>
<evidence type="ECO:0000313" key="2">
    <source>
        <dbReference type="EMBL" id="KAF4478245.1"/>
    </source>
</evidence>
<keyword evidence="1" id="KW-0732">Signal</keyword>
<gene>
    <name evidence="2" type="ORF">CGGC5_v013130</name>
</gene>
<evidence type="ECO:0000313" key="3">
    <source>
        <dbReference type="Proteomes" id="UP000011096"/>
    </source>
</evidence>
<keyword evidence="3" id="KW-1185">Reference proteome</keyword>
<dbReference type="Proteomes" id="UP000011096">
    <property type="component" value="Unassembled WGS sequence"/>
</dbReference>
<protein>
    <submittedName>
        <fullName evidence="2">Uncharacterized protein</fullName>
    </submittedName>
</protein>
<name>A0A7J6IPP2_COLFN</name>
<dbReference type="AlphaFoldDB" id="A0A7J6IPP2"/>
<feature type="signal peptide" evidence="1">
    <location>
        <begin position="1"/>
        <end position="17"/>
    </location>
</feature>
<accession>A0A7J6IPP2</accession>
<organism evidence="2 3">
    <name type="scientific">Colletotrichum fructicola (strain Nara gc5)</name>
    <name type="common">Anthracnose fungus</name>
    <name type="synonym">Colletotrichum gloeosporioides (strain Nara gc5)</name>
    <dbReference type="NCBI Taxonomy" id="1213859"/>
    <lineage>
        <taxon>Eukaryota</taxon>
        <taxon>Fungi</taxon>
        <taxon>Dikarya</taxon>
        <taxon>Ascomycota</taxon>
        <taxon>Pezizomycotina</taxon>
        <taxon>Sordariomycetes</taxon>
        <taxon>Hypocreomycetidae</taxon>
        <taxon>Glomerellales</taxon>
        <taxon>Glomerellaceae</taxon>
        <taxon>Colletotrichum</taxon>
        <taxon>Colletotrichum gloeosporioides species complex</taxon>
    </lineage>
</organism>
<feature type="chain" id="PRO_5029491522" evidence="1">
    <location>
        <begin position="18"/>
        <end position="77"/>
    </location>
</feature>
<dbReference type="OrthoDB" id="3745274at2759"/>
<sequence length="77" mass="8271">MHFNPTHILFLAALASAVPTEMGSMEPRSPAGSELDARAAGKWECIASAIVAFIWKSDAELNLTTHARGTQSLPKHL</sequence>
<dbReference type="InParanoid" id="A0A7J6IPP2"/>
<dbReference type="RefSeq" id="XP_031875942.1">
    <property type="nucleotide sequence ID" value="XM_032027715.1"/>
</dbReference>